<evidence type="ECO:0000313" key="3">
    <source>
        <dbReference type="Proteomes" id="UP001569200"/>
    </source>
</evidence>
<evidence type="ECO:0000259" key="1">
    <source>
        <dbReference type="Pfam" id="PF00753"/>
    </source>
</evidence>
<comment type="caution">
    <text evidence="2">The sequence shown here is derived from an EMBL/GenBank/DDBJ whole genome shotgun (WGS) entry which is preliminary data.</text>
</comment>
<sequence>MSNTISLYALDAENGDCLLLVNHSTNYTILIDSGPKSSRISEKLAKTIKTLIFDGEVDLAIVTHNDDDHIGGFKSFLNEGIIVKQFIFNHHDYIEKILHQPRDIKVSLNQDIELSNIVNNKIIPLELSEDGYFMGKIFDEFKIDFRSPNRDKLERYATWLQKEKKKQRNIKIARNRTTLSIDEQREHAKDDSCFVEDKREPNGSSLALDITFYGYRVLLLGDAHPTTVIQSYGTDGTDQIRYDLVKLSHHGSDKNTNNALLNMFNCENFLICSNADNNHNHPSPTTIFRVLANNDSKIFITKNSSKVEDLETRVGVYFNKPVTNYLEFNYEF</sequence>
<dbReference type="InterPro" id="IPR001279">
    <property type="entry name" value="Metallo-B-lactamas"/>
</dbReference>
<reference evidence="2 3" key="1">
    <citation type="submission" date="2024-06" db="EMBL/GenBank/DDBJ databases">
        <authorList>
            <person name="Steensen K."/>
            <person name="Seneca J."/>
            <person name="Bartlau N."/>
            <person name="Yu A.X."/>
            <person name="Polz M.F."/>
        </authorList>
    </citation>
    <scope>NUCLEOTIDE SEQUENCE [LARGE SCALE GENOMIC DNA]</scope>
    <source>
        <strain evidence="2 3">1F145</strain>
    </source>
</reference>
<organism evidence="2 3">
    <name type="scientific">Vibrio splendidus</name>
    <dbReference type="NCBI Taxonomy" id="29497"/>
    <lineage>
        <taxon>Bacteria</taxon>
        <taxon>Pseudomonadati</taxon>
        <taxon>Pseudomonadota</taxon>
        <taxon>Gammaproteobacteria</taxon>
        <taxon>Vibrionales</taxon>
        <taxon>Vibrionaceae</taxon>
        <taxon>Vibrio</taxon>
    </lineage>
</organism>
<dbReference type="Pfam" id="PF00753">
    <property type="entry name" value="Lactamase_B"/>
    <property type="match status" value="1"/>
</dbReference>
<dbReference type="SUPFAM" id="SSF56281">
    <property type="entry name" value="Metallo-hydrolase/oxidoreductase"/>
    <property type="match status" value="1"/>
</dbReference>
<accession>A0ABV4LZI1</accession>
<dbReference type="Gene3D" id="3.60.15.10">
    <property type="entry name" value="Ribonuclease Z/Hydroxyacylglutathione hydrolase-like"/>
    <property type="match status" value="1"/>
</dbReference>
<proteinExistence type="predicted"/>
<evidence type="ECO:0000313" key="2">
    <source>
        <dbReference type="EMBL" id="MEZ8183200.1"/>
    </source>
</evidence>
<name>A0ABV4LZI1_VIBSP</name>
<keyword evidence="3" id="KW-1185">Reference proteome</keyword>
<dbReference type="Proteomes" id="UP001569200">
    <property type="component" value="Unassembled WGS sequence"/>
</dbReference>
<dbReference type="InterPro" id="IPR036866">
    <property type="entry name" value="RibonucZ/Hydroxyglut_hydro"/>
</dbReference>
<dbReference type="PANTHER" id="PTHR30619:SF1">
    <property type="entry name" value="RECOMBINATION PROTEIN 2"/>
    <property type="match status" value="1"/>
</dbReference>
<dbReference type="InterPro" id="IPR052159">
    <property type="entry name" value="Competence_DNA_uptake"/>
</dbReference>
<protein>
    <submittedName>
        <fullName evidence="2">ComEC/Rec2 family competence protein</fullName>
    </submittedName>
</protein>
<dbReference type="RefSeq" id="WP_371691315.1">
    <property type="nucleotide sequence ID" value="NZ_JBGONW010000016.1"/>
</dbReference>
<gene>
    <name evidence="2" type="ORF">ACED33_21200</name>
</gene>
<dbReference type="EMBL" id="JBGOOW010000037">
    <property type="protein sequence ID" value="MEZ8183200.1"/>
    <property type="molecule type" value="Genomic_DNA"/>
</dbReference>
<feature type="domain" description="Metallo-beta-lactamase" evidence="1">
    <location>
        <begin position="13"/>
        <end position="83"/>
    </location>
</feature>
<dbReference type="PANTHER" id="PTHR30619">
    <property type="entry name" value="DNA INTERNALIZATION/COMPETENCE PROTEIN COMEC/REC2"/>
    <property type="match status" value="1"/>
</dbReference>